<accession>A0A2V5KSD0</accession>
<evidence type="ECO:0000313" key="3">
    <source>
        <dbReference type="Proteomes" id="UP000247476"/>
    </source>
</evidence>
<dbReference type="RefSeq" id="WP_110842552.1">
    <property type="nucleotide sequence ID" value="NZ_QJVJ01000011.1"/>
</dbReference>
<dbReference type="OrthoDB" id="2665102at2"/>
<dbReference type="AlphaFoldDB" id="A0A2V5KSD0"/>
<gene>
    <name evidence="2" type="ORF">DLM86_23755</name>
</gene>
<dbReference type="EMBL" id="QJVJ01000011">
    <property type="protein sequence ID" value="PYI51926.1"/>
    <property type="molecule type" value="Genomic_DNA"/>
</dbReference>
<evidence type="ECO:0008006" key="4">
    <source>
        <dbReference type="Google" id="ProtNLM"/>
    </source>
</evidence>
<proteinExistence type="predicted"/>
<keyword evidence="1" id="KW-0812">Transmembrane</keyword>
<keyword evidence="1" id="KW-1133">Transmembrane helix</keyword>
<sequence>MIAIVLMYGAITVFELAFLRRNGRKARTYRIVLGMMAVSFAYNAVSHFFPGRLSPNRALEAIFGPIQRWFS</sequence>
<evidence type="ECO:0000256" key="1">
    <source>
        <dbReference type="SAM" id="Phobius"/>
    </source>
</evidence>
<keyword evidence="3" id="KW-1185">Reference proteome</keyword>
<feature type="transmembrane region" description="Helical" evidence="1">
    <location>
        <begin position="29"/>
        <end position="49"/>
    </location>
</feature>
<dbReference type="Proteomes" id="UP000247476">
    <property type="component" value="Unassembled WGS sequence"/>
</dbReference>
<reference evidence="2 3" key="1">
    <citation type="submission" date="2018-05" db="EMBL/GenBank/DDBJ databases">
        <title>Paenibacillus flagellatus sp. nov., isolated from selenium mineral soil.</title>
        <authorList>
            <person name="Dai X."/>
        </authorList>
    </citation>
    <scope>NUCLEOTIDE SEQUENCE [LARGE SCALE GENOMIC DNA]</scope>
    <source>
        <strain evidence="2 3">DXL2</strain>
    </source>
</reference>
<comment type="caution">
    <text evidence="2">The sequence shown here is derived from an EMBL/GenBank/DDBJ whole genome shotgun (WGS) entry which is preliminary data.</text>
</comment>
<name>A0A2V5KSD0_9BACL</name>
<keyword evidence="1" id="KW-0472">Membrane</keyword>
<evidence type="ECO:0000313" key="2">
    <source>
        <dbReference type="EMBL" id="PYI51926.1"/>
    </source>
</evidence>
<protein>
    <recommendedName>
        <fullName evidence="4">Histidine kinase N-terminal 7TM region domain-containing protein</fullName>
    </recommendedName>
</protein>
<organism evidence="2 3">
    <name type="scientific">Paenibacillus flagellatus</name>
    <dbReference type="NCBI Taxonomy" id="2211139"/>
    <lineage>
        <taxon>Bacteria</taxon>
        <taxon>Bacillati</taxon>
        <taxon>Bacillota</taxon>
        <taxon>Bacilli</taxon>
        <taxon>Bacillales</taxon>
        <taxon>Paenibacillaceae</taxon>
        <taxon>Paenibacillus</taxon>
    </lineage>
</organism>